<dbReference type="GO" id="GO:0006596">
    <property type="term" value="P:polyamine biosynthetic process"/>
    <property type="evidence" value="ECO:0007669"/>
    <property type="project" value="UniProtKB-KW"/>
</dbReference>
<evidence type="ECO:0000256" key="1">
    <source>
        <dbReference type="ARBA" id="ARBA00023115"/>
    </source>
</evidence>
<keyword evidence="3" id="KW-1185">Reference proteome</keyword>
<dbReference type="Gene3D" id="3.40.50.150">
    <property type="entry name" value="Vaccinia Virus protein VP39"/>
    <property type="match status" value="1"/>
</dbReference>
<dbReference type="Proteomes" id="UP000256485">
    <property type="component" value="Unassembled WGS sequence"/>
</dbReference>
<dbReference type="Pfam" id="PF01564">
    <property type="entry name" value="Spermine_synth"/>
    <property type="match status" value="1"/>
</dbReference>
<dbReference type="AlphaFoldDB" id="A0A3D9V635"/>
<dbReference type="EMBL" id="QTUC01000001">
    <property type="protein sequence ID" value="REF37228.1"/>
    <property type="molecule type" value="Genomic_DNA"/>
</dbReference>
<dbReference type="PANTHER" id="PTHR43317">
    <property type="entry name" value="THERMOSPERMINE SYNTHASE ACAULIS5"/>
    <property type="match status" value="1"/>
</dbReference>
<keyword evidence="1" id="KW-0620">Polyamine biosynthesis</keyword>
<dbReference type="InterPro" id="IPR029063">
    <property type="entry name" value="SAM-dependent_MTases_sf"/>
</dbReference>
<evidence type="ECO:0000313" key="3">
    <source>
        <dbReference type="Proteomes" id="UP000256485"/>
    </source>
</evidence>
<gene>
    <name evidence="2" type="ORF">DFJ64_2669</name>
</gene>
<evidence type="ECO:0000313" key="2">
    <source>
        <dbReference type="EMBL" id="REF37228.1"/>
    </source>
</evidence>
<sequence>MLETIAYDEGPQGQVALRRRTNDVGADVYELIVNGTFVMDTVETSTERLLASEALRRLHDDDLVVVVGGLGLGFTTRAVLSDERVRRVEVVELARVVVDWVRAGLVPETRGALDDPRVRVHVADIRAFVSTLEDTSVDAVLLDVDNGPEFLVHTANQQVYERPFLAACARTLRCGGVLGVWSADRSGPLRETLTNVFGACEELSRTVRREGRVWDYYLYLATRMPEPVDGAPRARCAGEVTT</sequence>
<name>A0A3D9V635_THECX</name>
<organism evidence="2 3">
    <name type="scientific">Thermasporomyces composti</name>
    <dbReference type="NCBI Taxonomy" id="696763"/>
    <lineage>
        <taxon>Bacteria</taxon>
        <taxon>Bacillati</taxon>
        <taxon>Actinomycetota</taxon>
        <taxon>Actinomycetes</taxon>
        <taxon>Propionibacteriales</taxon>
        <taxon>Nocardioidaceae</taxon>
        <taxon>Thermasporomyces</taxon>
    </lineage>
</organism>
<protein>
    <submittedName>
        <fullName evidence="2">Spermidine synthase</fullName>
    </submittedName>
</protein>
<dbReference type="RefSeq" id="WP_170152609.1">
    <property type="nucleotide sequence ID" value="NZ_QTUC01000001.1"/>
</dbReference>
<comment type="caution">
    <text evidence="2">The sequence shown here is derived from an EMBL/GenBank/DDBJ whole genome shotgun (WGS) entry which is preliminary data.</text>
</comment>
<dbReference type="PANTHER" id="PTHR43317:SF3">
    <property type="entry name" value="BLR2883 PROTEIN"/>
    <property type="match status" value="1"/>
</dbReference>
<reference evidence="2 3" key="1">
    <citation type="submission" date="2018-08" db="EMBL/GenBank/DDBJ databases">
        <title>Sequencing the genomes of 1000 actinobacteria strains.</title>
        <authorList>
            <person name="Klenk H.-P."/>
        </authorList>
    </citation>
    <scope>NUCLEOTIDE SEQUENCE [LARGE SCALE GENOMIC DNA]</scope>
    <source>
        <strain evidence="2 3">DSM 22891</strain>
    </source>
</reference>
<accession>A0A3D9V635</accession>
<dbReference type="SUPFAM" id="SSF53335">
    <property type="entry name" value="S-adenosyl-L-methionine-dependent methyltransferases"/>
    <property type="match status" value="1"/>
</dbReference>
<proteinExistence type="predicted"/>